<evidence type="ECO:0000313" key="2">
    <source>
        <dbReference type="EMBL" id="PRH87121.1"/>
    </source>
</evidence>
<proteinExistence type="predicted"/>
<accession>A0A2S9QCQ9</accession>
<keyword evidence="3" id="KW-1185">Reference proteome</keyword>
<dbReference type="Gene3D" id="2.30.30.220">
    <property type="entry name" value="SspB-like"/>
    <property type="match status" value="1"/>
</dbReference>
<dbReference type="RefSeq" id="WP_105862063.1">
    <property type="nucleotide sequence ID" value="NZ_PUEJ01000004.1"/>
</dbReference>
<dbReference type="AlphaFoldDB" id="A0A2S9QCQ9"/>
<comment type="caution">
    <text evidence="2">The sequence shown here is derived from an EMBL/GenBank/DDBJ whole genome shotgun (WGS) entry which is preliminary data.</text>
</comment>
<dbReference type="InterPro" id="IPR007481">
    <property type="entry name" value="SspB"/>
</dbReference>
<dbReference type="OrthoDB" id="9800412at2"/>
<dbReference type="SUPFAM" id="SSF101738">
    <property type="entry name" value="SspB-like"/>
    <property type="match status" value="1"/>
</dbReference>
<sequence length="204" mass="22136">MSIDHIRYDLLTQDALRGMVRRVLADAARVGLPGDHHFFISFKTQFPGVSIPARLAEKFPEEITIVLQHQFWDLTVSDYGFEVGLSFGNAPERLVVPFAAMTAFFDPSVDFGVKFEVDEGEAEEEVAPASAPAAIRAVPRGDEGEASKGAPAKETGTKEAAAKPSRKKASPPAEEPATADAGGEDERPAESEKIISLDHFRKKK</sequence>
<gene>
    <name evidence="2" type="ORF">C5L14_10750</name>
</gene>
<organism evidence="2 3">
    <name type="scientific">Labrys okinawensis</name>
    <dbReference type="NCBI Taxonomy" id="346911"/>
    <lineage>
        <taxon>Bacteria</taxon>
        <taxon>Pseudomonadati</taxon>
        <taxon>Pseudomonadota</taxon>
        <taxon>Alphaproteobacteria</taxon>
        <taxon>Hyphomicrobiales</taxon>
        <taxon>Xanthobacteraceae</taxon>
        <taxon>Labrys</taxon>
    </lineage>
</organism>
<feature type="region of interest" description="Disordered" evidence="1">
    <location>
        <begin position="122"/>
        <end position="204"/>
    </location>
</feature>
<reference evidence="2 3" key="1">
    <citation type="submission" date="2018-02" db="EMBL/GenBank/DDBJ databases">
        <title>Whole genome sequencing of endophytic bacterium.</title>
        <authorList>
            <person name="Eedara R."/>
            <person name="Podile A.R."/>
        </authorList>
    </citation>
    <scope>NUCLEOTIDE SEQUENCE [LARGE SCALE GENOMIC DNA]</scope>
    <source>
        <strain evidence="2 3">RP1T</strain>
    </source>
</reference>
<feature type="compositionally biased region" description="Basic and acidic residues" evidence="1">
    <location>
        <begin position="184"/>
        <end position="204"/>
    </location>
</feature>
<dbReference type="InterPro" id="IPR036760">
    <property type="entry name" value="SspB-like_sf"/>
</dbReference>
<dbReference type="EMBL" id="PUEJ01000004">
    <property type="protein sequence ID" value="PRH87121.1"/>
    <property type="molecule type" value="Genomic_DNA"/>
</dbReference>
<protein>
    <submittedName>
        <fullName evidence="2">Stringent starvation protein B</fullName>
    </submittedName>
</protein>
<feature type="compositionally biased region" description="Low complexity" evidence="1">
    <location>
        <begin position="127"/>
        <end position="138"/>
    </location>
</feature>
<evidence type="ECO:0000313" key="3">
    <source>
        <dbReference type="Proteomes" id="UP000237682"/>
    </source>
</evidence>
<name>A0A2S9QCQ9_9HYPH</name>
<dbReference type="Pfam" id="PF04386">
    <property type="entry name" value="SspB"/>
    <property type="match status" value="1"/>
</dbReference>
<evidence type="ECO:0000256" key="1">
    <source>
        <dbReference type="SAM" id="MobiDB-lite"/>
    </source>
</evidence>
<dbReference type="Proteomes" id="UP000237682">
    <property type="component" value="Unassembled WGS sequence"/>
</dbReference>